<comment type="caution">
    <text evidence="2">The sequence shown here is derived from an EMBL/GenBank/DDBJ whole genome shotgun (WGS) entry which is preliminary data.</text>
</comment>
<dbReference type="Proteomes" id="UP000318571">
    <property type="component" value="Chromosome 1"/>
</dbReference>
<sequence length="309" mass="35150">METQRGISLDSIEGSFNLTEHLEDEAPFNALWNIGDTLPDANSASPYELVQHPSSKKKVLQYNTNTQRVEVVRNQIVLLRRNSPSVTTNDTLTISLRHSDLQYTRIPITACEKHRNPKHDHCPFEVVDCAIDPCYRKDESGHYSVEILNMNAVHEIQIRFLCFSSEPHNSGNKEMARNWMLQLEGTLMMTIGRFPPLQLQVVVCLRDTNRLRKSRNDSNLRANESAYLRSSSGSSGSGFENAKRKRSHPNEDGDCERETLEDQYLSLKMEQIKADLPSLPTAVLQWKVSKLKMSRGTLSSNMEEDSSLL</sequence>
<proteinExistence type="predicted"/>
<organism evidence="2 3">
    <name type="scientific">Tigriopus californicus</name>
    <name type="common">Marine copepod</name>
    <dbReference type="NCBI Taxonomy" id="6832"/>
    <lineage>
        <taxon>Eukaryota</taxon>
        <taxon>Metazoa</taxon>
        <taxon>Ecdysozoa</taxon>
        <taxon>Arthropoda</taxon>
        <taxon>Crustacea</taxon>
        <taxon>Multicrustacea</taxon>
        <taxon>Hexanauplia</taxon>
        <taxon>Copepoda</taxon>
        <taxon>Harpacticoida</taxon>
        <taxon>Harpacticidae</taxon>
        <taxon>Tigriopus</taxon>
    </lineage>
</organism>
<reference evidence="2 3" key="1">
    <citation type="journal article" date="2018" name="Nat. Ecol. Evol.">
        <title>Genomic signatures of mitonuclear coevolution across populations of Tigriopus californicus.</title>
        <authorList>
            <person name="Barreto F.S."/>
            <person name="Watson E.T."/>
            <person name="Lima T.G."/>
            <person name="Willett C.S."/>
            <person name="Edmands S."/>
            <person name="Li W."/>
            <person name="Burton R.S."/>
        </authorList>
    </citation>
    <scope>NUCLEOTIDE SEQUENCE [LARGE SCALE GENOMIC DNA]</scope>
    <source>
        <strain evidence="2 3">San Diego</strain>
    </source>
</reference>
<evidence type="ECO:0000313" key="2">
    <source>
        <dbReference type="EMBL" id="TRY69415.1"/>
    </source>
</evidence>
<feature type="region of interest" description="Disordered" evidence="1">
    <location>
        <begin position="215"/>
        <end position="257"/>
    </location>
</feature>
<dbReference type="EMBL" id="VCGU01000010">
    <property type="protein sequence ID" value="TRY69415.1"/>
    <property type="molecule type" value="Genomic_DNA"/>
</dbReference>
<name>A0A553NVG0_TIGCA</name>
<gene>
    <name evidence="2" type="ORF">TCAL_06945</name>
</gene>
<evidence type="ECO:0000313" key="3">
    <source>
        <dbReference type="Proteomes" id="UP000318571"/>
    </source>
</evidence>
<feature type="compositionally biased region" description="Basic and acidic residues" evidence="1">
    <location>
        <begin position="248"/>
        <end position="257"/>
    </location>
</feature>
<keyword evidence="3" id="KW-1185">Reference proteome</keyword>
<accession>A0A553NVG0</accession>
<protein>
    <submittedName>
        <fullName evidence="2">Uncharacterized protein</fullName>
    </submittedName>
</protein>
<dbReference type="AlphaFoldDB" id="A0A553NVG0"/>
<evidence type="ECO:0000256" key="1">
    <source>
        <dbReference type="SAM" id="MobiDB-lite"/>
    </source>
</evidence>